<feature type="domain" description="SpaA-like prealbumin fold" evidence="8">
    <location>
        <begin position="418"/>
        <end position="504"/>
    </location>
</feature>
<dbReference type="InterPro" id="IPR033764">
    <property type="entry name" value="Sdr_B"/>
</dbReference>
<dbReference type="InterPro" id="IPR041033">
    <property type="entry name" value="SpaA_PFL_dom_1"/>
</dbReference>
<reference evidence="9 10" key="1">
    <citation type="submission" date="2020-03" db="EMBL/GenBank/DDBJ databases">
        <title>Soil Listeria distribution.</title>
        <authorList>
            <person name="Liao J."/>
            <person name="Wiedmann M."/>
        </authorList>
    </citation>
    <scope>NUCLEOTIDE SEQUENCE [LARGE SCALE GENOMIC DNA]</scope>
    <source>
        <strain evidence="9 10">FSL L7-1523</strain>
    </source>
</reference>
<dbReference type="GO" id="GO:0005576">
    <property type="term" value="C:extracellular region"/>
    <property type="evidence" value="ECO:0007669"/>
    <property type="project" value="UniProtKB-SubCell"/>
</dbReference>
<keyword evidence="6" id="KW-1133">Transmembrane helix</keyword>
<dbReference type="Pfam" id="PF17210">
    <property type="entry name" value="SdrD_B"/>
    <property type="match status" value="1"/>
</dbReference>
<feature type="domain" description="SpaA-like prealbumin fold" evidence="8">
    <location>
        <begin position="329"/>
        <end position="413"/>
    </location>
</feature>
<proteinExistence type="inferred from homology"/>
<sequence>MLKGKLAWLFLVIIFVVVCISSVKVHASSNFGDNNWQISWMIKNANFEEADIADFGTSAGAPHVWYVDQEGVEAWGTSNPSGRIEVWQNGDGQTVPAYSGNNFIELNSDAPGPVYQDIKTIPGSTLTWSFAHRGRHGVDTAELLIGSPDNLVPIFLASDDKTAWGTYSGTYVVPAGQTHTRLTFAPISTANGNLTIGNFLDDINLYINVEGAQIGDHVWFDENGNGLQDDGEAPAPGVQVNLYDTTGNLLQTQTTNDLGGYLFTGLLPVDYEIAFVNPDPSHYAFTKQGLGNNIERDSNPDKNGMASVNVPGIRSDVISVDAGLTTLGSAIIHKTDGAKNLADASFDVRDSDGNLVTNVTTDASGIAIVGNLTPGTYTAKETSAPIGYQLQQTVTSFDIVYEQTTPVEINVTNQLKTGSVTVHKIGEKNQPLPYAVFQINQKSGDEIGTITTDKNGVATMAGLIPDDYVLIEVAAPEGYERLKEPLSFTIPFNPTETVELTVKNKLVDTPSPPPPPPPPPIVPKPEKPLKPENPTKSDTVTPVSTPVKQGTTADKLPKTGDADDFAVLFIGVLALTTSMYLVRRK</sequence>
<protein>
    <submittedName>
        <fullName evidence="9">LPXTG cell wall anchor domain-containing protein</fullName>
    </submittedName>
</protein>
<evidence type="ECO:0000259" key="8">
    <source>
        <dbReference type="Pfam" id="PF17802"/>
    </source>
</evidence>
<dbReference type="InterPro" id="IPR013783">
    <property type="entry name" value="Ig-like_fold"/>
</dbReference>
<dbReference type="Gene3D" id="2.60.40.10">
    <property type="entry name" value="Immunoglobulins"/>
    <property type="match status" value="3"/>
</dbReference>
<evidence type="ECO:0000256" key="4">
    <source>
        <dbReference type="ARBA" id="ARBA00022729"/>
    </source>
</evidence>
<dbReference type="SUPFAM" id="SSF117074">
    <property type="entry name" value="Hypothetical protein PA1324"/>
    <property type="match status" value="1"/>
</dbReference>
<feature type="compositionally biased region" description="Polar residues" evidence="5">
    <location>
        <begin position="537"/>
        <end position="552"/>
    </location>
</feature>
<keyword evidence="4" id="KW-0732">Signal</keyword>
<dbReference type="Pfam" id="PF17802">
    <property type="entry name" value="SpaA"/>
    <property type="match status" value="2"/>
</dbReference>
<evidence type="ECO:0000313" key="10">
    <source>
        <dbReference type="Proteomes" id="UP000564536"/>
    </source>
</evidence>
<dbReference type="AlphaFoldDB" id="A0A841Z526"/>
<organism evidence="9 10">
    <name type="scientific">Listeria weihenstephanensis</name>
    <dbReference type="NCBI Taxonomy" id="1006155"/>
    <lineage>
        <taxon>Bacteria</taxon>
        <taxon>Bacillati</taxon>
        <taxon>Bacillota</taxon>
        <taxon>Bacilli</taxon>
        <taxon>Bacillales</taxon>
        <taxon>Listeriaceae</taxon>
        <taxon>Listeria</taxon>
    </lineage>
</organism>
<feature type="compositionally biased region" description="Pro residues" evidence="5">
    <location>
        <begin position="510"/>
        <end position="523"/>
    </location>
</feature>
<feature type="region of interest" description="Disordered" evidence="5">
    <location>
        <begin position="505"/>
        <end position="559"/>
    </location>
</feature>
<evidence type="ECO:0000256" key="6">
    <source>
        <dbReference type="SAM" id="Phobius"/>
    </source>
</evidence>
<evidence type="ECO:0000256" key="3">
    <source>
        <dbReference type="ARBA" id="ARBA00022525"/>
    </source>
</evidence>
<keyword evidence="6" id="KW-0812">Transmembrane</keyword>
<dbReference type="NCBIfam" id="TIGR01167">
    <property type="entry name" value="LPXTG_anchor"/>
    <property type="match status" value="1"/>
</dbReference>
<comment type="caution">
    <text evidence="9">The sequence shown here is derived from an EMBL/GenBank/DDBJ whole genome shotgun (WGS) entry which is preliminary data.</text>
</comment>
<feature type="domain" description="SD-repeat containing protein B" evidence="7">
    <location>
        <begin position="212"/>
        <end position="323"/>
    </location>
</feature>
<evidence type="ECO:0000256" key="1">
    <source>
        <dbReference type="ARBA" id="ARBA00004613"/>
    </source>
</evidence>
<keyword evidence="6" id="KW-0472">Membrane</keyword>
<dbReference type="PANTHER" id="PTHR36108:SF13">
    <property type="entry name" value="COLOSSIN-B-RELATED"/>
    <property type="match status" value="1"/>
</dbReference>
<evidence type="ECO:0000259" key="7">
    <source>
        <dbReference type="Pfam" id="PF17210"/>
    </source>
</evidence>
<keyword evidence="3" id="KW-0964">Secreted</keyword>
<feature type="transmembrane region" description="Helical" evidence="6">
    <location>
        <begin position="565"/>
        <end position="582"/>
    </location>
</feature>
<dbReference type="RefSeq" id="WP_185425530.1">
    <property type="nucleotide sequence ID" value="NZ_JAARRL010000009.1"/>
</dbReference>
<evidence type="ECO:0000313" key="9">
    <source>
        <dbReference type="EMBL" id="MBC1500365.1"/>
    </source>
</evidence>
<evidence type="ECO:0000256" key="2">
    <source>
        <dbReference type="ARBA" id="ARBA00007257"/>
    </source>
</evidence>
<accession>A0A841Z526</accession>
<evidence type="ECO:0000256" key="5">
    <source>
        <dbReference type="SAM" id="MobiDB-lite"/>
    </source>
</evidence>
<dbReference type="Gene3D" id="2.60.120.260">
    <property type="entry name" value="Galactose-binding domain-like"/>
    <property type="match status" value="1"/>
</dbReference>
<dbReference type="SUPFAM" id="SSF49478">
    <property type="entry name" value="Cna protein B-type domain"/>
    <property type="match status" value="2"/>
</dbReference>
<feature type="compositionally biased region" description="Basic and acidic residues" evidence="5">
    <location>
        <begin position="524"/>
        <end position="535"/>
    </location>
</feature>
<comment type="similarity">
    <text evidence="2">Belongs to the serine-aspartate repeat-containing protein (SDr) family.</text>
</comment>
<dbReference type="Proteomes" id="UP000564536">
    <property type="component" value="Unassembled WGS sequence"/>
</dbReference>
<name>A0A841Z526_9LIST</name>
<comment type="subcellular location">
    <subcellularLocation>
        <location evidence="1">Secreted</location>
    </subcellularLocation>
</comment>
<dbReference type="PANTHER" id="PTHR36108">
    <property type="entry name" value="COLOSSIN-B-RELATED"/>
    <property type="match status" value="1"/>
</dbReference>
<dbReference type="EMBL" id="JAARRL010000009">
    <property type="protein sequence ID" value="MBC1500365.1"/>
    <property type="molecule type" value="Genomic_DNA"/>
</dbReference>
<gene>
    <name evidence="9" type="ORF">HB943_07095</name>
</gene>